<dbReference type="PRINTS" id="PR00033">
    <property type="entry name" value="HTHASNC"/>
</dbReference>
<dbReference type="SMART" id="SM00344">
    <property type="entry name" value="HTH_ASNC"/>
    <property type="match status" value="2"/>
</dbReference>
<dbReference type="InterPro" id="IPR011008">
    <property type="entry name" value="Dimeric_a/b-barrel"/>
</dbReference>
<name>A0AAU2GVN5_9ACTN</name>
<organism evidence="5">
    <name type="scientific">Streptomyces sp. NBC_00060</name>
    <dbReference type="NCBI Taxonomy" id="2975636"/>
    <lineage>
        <taxon>Bacteria</taxon>
        <taxon>Bacillati</taxon>
        <taxon>Actinomycetota</taxon>
        <taxon>Actinomycetes</taxon>
        <taxon>Kitasatosporales</taxon>
        <taxon>Streptomycetaceae</taxon>
        <taxon>Streptomyces</taxon>
    </lineage>
</organism>
<keyword evidence="3" id="KW-0804">Transcription</keyword>
<dbReference type="InterPro" id="IPR036390">
    <property type="entry name" value="WH_DNA-bd_sf"/>
</dbReference>
<dbReference type="PANTHER" id="PTHR30154">
    <property type="entry name" value="LEUCINE-RESPONSIVE REGULATORY PROTEIN"/>
    <property type="match status" value="1"/>
</dbReference>
<dbReference type="GO" id="GO:0043565">
    <property type="term" value="F:sequence-specific DNA binding"/>
    <property type="evidence" value="ECO:0007669"/>
    <property type="project" value="InterPro"/>
</dbReference>
<evidence type="ECO:0000256" key="2">
    <source>
        <dbReference type="ARBA" id="ARBA00023125"/>
    </source>
</evidence>
<evidence type="ECO:0000256" key="1">
    <source>
        <dbReference type="ARBA" id="ARBA00023015"/>
    </source>
</evidence>
<proteinExistence type="predicted"/>
<evidence type="ECO:0000259" key="4">
    <source>
        <dbReference type="PROSITE" id="PS50956"/>
    </source>
</evidence>
<dbReference type="Gene3D" id="1.10.10.10">
    <property type="entry name" value="Winged helix-like DNA-binding domain superfamily/Winged helix DNA-binding domain"/>
    <property type="match status" value="2"/>
</dbReference>
<sequence length="322" mass="34976">MDSPEFDELDQRLVSALVLDGRAPFSRIAAVLGVSDQTVARRYRRLYTEGELRVVGVRDTERLGHTRWMLRLRCTPDASVSIATALARRPDTAWIGLTSGGTEVVCTTASRRPEDHEALLLGKLPRTPSIVEIGAHQLLHRFFGGPLGWFAKDSALTAEERAALLPEPVEPSAGPVRLDEEDEALMAALARNGRAGYPELQKATGRSESAVKRRLDQLLRSGALFIDVEFDTTRFGFRTRALLWITVAPSALAAVGAALASHAEVAFAGATSGPANLVAVVICRDPAGLYTYLSEKLGTLEGVRHVETAPLLRQVKRLTYEG</sequence>
<dbReference type="SUPFAM" id="SSF46785">
    <property type="entry name" value="Winged helix' DNA-binding domain"/>
    <property type="match status" value="2"/>
</dbReference>
<keyword evidence="2" id="KW-0238">DNA-binding</keyword>
<gene>
    <name evidence="5" type="ORF">OHV25_07470</name>
</gene>
<dbReference type="GO" id="GO:0043200">
    <property type="term" value="P:response to amino acid"/>
    <property type="evidence" value="ECO:0007669"/>
    <property type="project" value="TreeGrafter"/>
</dbReference>
<dbReference type="Gene3D" id="3.30.70.920">
    <property type="match status" value="1"/>
</dbReference>
<dbReference type="GO" id="GO:0005829">
    <property type="term" value="C:cytosol"/>
    <property type="evidence" value="ECO:0007669"/>
    <property type="project" value="TreeGrafter"/>
</dbReference>
<keyword evidence="1" id="KW-0805">Transcription regulation</keyword>
<accession>A0AAU2GVN5</accession>
<dbReference type="PROSITE" id="PS50956">
    <property type="entry name" value="HTH_ASNC_2"/>
    <property type="match status" value="2"/>
</dbReference>
<dbReference type="Pfam" id="PF13404">
    <property type="entry name" value="HTH_AsnC-type"/>
    <property type="match status" value="2"/>
</dbReference>
<reference evidence="5" key="1">
    <citation type="submission" date="2022-10" db="EMBL/GenBank/DDBJ databases">
        <title>The complete genomes of actinobacterial strains from the NBC collection.</title>
        <authorList>
            <person name="Joergensen T.S."/>
            <person name="Alvarez Arevalo M."/>
            <person name="Sterndorff E.B."/>
            <person name="Faurdal D."/>
            <person name="Vuksanovic O."/>
            <person name="Mourched A.-S."/>
            <person name="Charusanti P."/>
            <person name="Shaw S."/>
            <person name="Blin K."/>
            <person name="Weber T."/>
        </authorList>
    </citation>
    <scope>NUCLEOTIDE SEQUENCE</scope>
    <source>
        <strain evidence="5">NBC_00060</strain>
    </source>
</reference>
<evidence type="ECO:0000256" key="3">
    <source>
        <dbReference type="ARBA" id="ARBA00023163"/>
    </source>
</evidence>
<evidence type="ECO:0000313" key="5">
    <source>
        <dbReference type="EMBL" id="WTU39420.1"/>
    </source>
</evidence>
<protein>
    <submittedName>
        <fullName evidence="5">AsnC family transcriptional regulator</fullName>
    </submittedName>
</protein>
<dbReference type="InterPro" id="IPR036388">
    <property type="entry name" value="WH-like_DNA-bd_sf"/>
</dbReference>
<dbReference type="PANTHER" id="PTHR30154:SF34">
    <property type="entry name" value="TRANSCRIPTIONAL REGULATOR AZLB"/>
    <property type="match status" value="1"/>
</dbReference>
<dbReference type="InterPro" id="IPR019888">
    <property type="entry name" value="Tscrpt_reg_AsnC-like"/>
</dbReference>
<dbReference type="InterPro" id="IPR000485">
    <property type="entry name" value="AsnC-type_HTH_dom"/>
</dbReference>
<feature type="domain" description="HTH asnC-type" evidence="4">
    <location>
        <begin position="178"/>
        <end position="238"/>
    </location>
</feature>
<dbReference type="AlphaFoldDB" id="A0AAU2GVN5"/>
<dbReference type="EMBL" id="CP108253">
    <property type="protein sequence ID" value="WTU39420.1"/>
    <property type="molecule type" value="Genomic_DNA"/>
</dbReference>
<dbReference type="InterPro" id="IPR019887">
    <property type="entry name" value="Tscrpt_reg_AsnC/Lrp_C"/>
</dbReference>
<feature type="domain" description="HTH asnC-type" evidence="4">
    <location>
        <begin position="6"/>
        <end position="66"/>
    </location>
</feature>
<dbReference type="SUPFAM" id="SSF54909">
    <property type="entry name" value="Dimeric alpha+beta barrel"/>
    <property type="match status" value="1"/>
</dbReference>
<dbReference type="Pfam" id="PF01037">
    <property type="entry name" value="AsnC_trans_reg"/>
    <property type="match status" value="1"/>
</dbReference>